<organism evidence="17 18">
    <name type="scientific">Stenotrophomonas maltophilia</name>
    <name type="common">Pseudomonas maltophilia</name>
    <name type="synonym">Xanthomonas maltophilia</name>
    <dbReference type="NCBI Taxonomy" id="40324"/>
    <lineage>
        <taxon>Bacteria</taxon>
        <taxon>Pseudomonadati</taxon>
        <taxon>Pseudomonadota</taxon>
        <taxon>Gammaproteobacteria</taxon>
        <taxon>Lysobacterales</taxon>
        <taxon>Lysobacteraceae</taxon>
        <taxon>Stenotrophomonas</taxon>
        <taxon>Stenotrophomonas maltophilia group</taxon>
    </lineage>
</organism>
<dbReference type="PANTHER" id="PTHR24421">
    <property type="entry name" value="NITRATE/NITRITE SENSOR PROTEIN NARX-RELATED"/>
    <property type="match status" value="1"/>
</dbReference>
<dbReference type="InterPro" id="IPR003594">
    <property type="entry name" value="HATPase_dom"/>
</dbReference>
<keyword evidence="5" id="KW-0597">Phosphoprotein</keyword>
<evidence type="ECO:0000256" key="1">
    <source>
        <dbReference type="ARBA" id="ARBA00000085"/>
    </source>
</evidence>
<reference evidence="17 18" key="1">
    <citation type="submission" date="2017-06" db="EMBL/GenBank/DDBJ databases">
        <authorList>
            <person name="Kim H.J."/>
            <person name="Triplett B.A."/>
        </authorList>
    </citation>
    <scope>NUCLEOTIDE SEQUENCE [LARGE SCALE GENOMIC DNA]</scope>
    <source>
        <strain evidence="17 18">13146</strain>
    </source>
</reference>
<dbReference type="CDD" id="cd16917">
    <property type="entry name" value="HATPase_UhpB-NarQ-NarX-like"/>
    <property type="match status" value="1"/>
</dbReference>
<keyword evidence="10" id="KW-0067">ATP-binding</keyword>
<feature type="transmembrane region" description="Helical" evidence="15">
    <location>
        <begin position="169"/>
        <end position="190"/>
    </location>
</feature>
<feature type="transmembrane region" description="Helical" evidence="15">
    <location>
        <begin position="277"/>
        <end position="300"/>
    </location>
</feature>
<evidence type="ECO:0000313" key="17">
    <source>
        <dbReference type="EMBL" id="OWQ54303.1"/>
    </source>
</evidence>
<comment type="catalytic activity">
    <reaction evidence="1">
        <text>ATP + protein L-histidine = ADP + protein N-phospho-L-histidine.</text>
        <dbReference type="EC" id="2.7.13.3"/>
    </reaction>
</comment>
<accession>A0A246HPJ2</accession>
<evidence type="ECO:0000256" key="11">
    <source>
        <dbReference type="ARBA" id="ARBA00022989"/>
    </source>
</evidence>
<evidence type="ECO:0000256" key="14">
    <source>
        <dbReference type="SAM" id="MobiDB-lite"/>
    </source>
</evidence>
<dbReference type="Gene3D" id="1.20.5.1930">
    <property type="match status" value="1"/>
</dbReference>
<evidence type="ECO:0000313" key="18">
    <source>
        <dbReference type="Proteomes" id="UP000198157"/>
    </source>
</evidence>
<feature type="transmembrane region" description="Helical" evidence="15">
    <location>
        <begin position="60"/>
        <end position="80"/>
    </location>
</feature>
<evidence type="ECO:0000256" key="2">
    <source>
        <dbReference type="ARBA" id="ARBA00004651"/>
    </source>
</evidence>
<dbReference type="EMBL" id="NIVS01000019">
    <property type="protein sequence ID" value="OWQ54303.1"/>
    <property type="molecule type" value="Genomic_DNA"/>
</dbReference>
<feature type="transmembrane region" description="Helical" evidence="15">
    <location>
        <begin position="137"/>
        <end position="157"/>
    </location>
</feature>
<dbReference type="AlphaFoldDB" id="A0A246HPJ2"/>
<keyword evidence="11 15" id="KW-1133">Transmembrane helix</keyword>
<keyword evidence="7 15" id="KW-0812">Transmembrane</keyword>
<dbReference type="InterPro" id="IPR007895">
    <property type="entry name" value="MASE1"/>
</dbReference>
<proteinExistence type="predicted"/>
<comment type="caution">
    <text evidence="17">The sequence shown here is derived from an EMBL/GenBank/DDBJ whole genome shotgun (WGS) entry which is preliminary data.</text>
</comment>
<dbReference type="OrthoDB" id="9797605at2"/>
<feature type="transmembrane region" description="Helical" evidence="15">
    <location>
        <begin position="112"/>
        <end position="131"/>
    </location>
</feature>
<evidence type="ECO:0000256" key="4">
    <source>
        <dbReference type="ARBA" id="ARBA00022475"/>
    </source>
</evidence>
<keyword evidence="8" id="KW-0547">Nucleotide-binding</keyword>
<dbReference type="InterPro" id="IPR036890">
    <property type="entry name" value="HATPase_C_sf"/>
</dbReference>
<evidence type="ECO:0000256" key="9">
    <source>
        <dbReference type="ARBA" id="ARBA00022777"/>
    </source>
</evidence>
<dbReference type="SMART" id="SM00387">
    <property type="entry name" value="HATPase_c"/>
    <property type="match status" value="1"/>
</dbReference>
<dbReference type="Proteomes" id="UP000198157">
    <property type="component" value="Unassembled WGS sequence"/>
</dbReference>
<dbReference type="Pfam" id="PF07730">
    <property type="entry name" value="HisKA_3"/>
    <property type="match status" value="1"/>
</dbReference>
<evidence type="ECO:0000256" key="3">
    <source>
        <dbReference type="ARBA" id="ARBA00012438"/>
    </source>
</evidence>
<feature type="transmembrane region" description="Helical" evidence="15">
    <location>
        <begin position="86"/>
        <end position="105"/>
    </location>
</feature>
<evidence type="ECO:0000256" key="5">
    <source>
        <dbReference type="ARBA" id="ARBA00022553"/>
    </source>
</evidence>
<keyword evidence="6" id="KW-0808">Transferase</keyword>
<feature type="domain" description="Histidine kinase" evidence="16">
    <location>
        <begin position="380"/>
        <end position="569"/>
    </location>
</feature>
<feature type="transmembrane region" description="Helical" evidence="15">
    <location>
        <begin position="202"/>
        <end position="226"/>
    </location>
</feature>
<dbReference type="SUPFAM" id="SSF55874">
    <property type="entry name" value="ATPase domain of HSP90 chaperone/DNA topoisomerase II/histidine kinase"/>
    <property type="match status" value="1"/>
</dbReference>
<keyword evidence="13 15" id="KW-0472">Membrane</keyword>
<dbReference type="Gene3D" id="3.30.565.10">
    <property type="entry name" value="Histidine kinase-like ATPase, C-terminal domain"/>
    <property type="match status" value="1"/>
</dbReference>
<evidence type="ECO:0000256" key="8">
    <source>
        <dbReference type="ARBA" id="ARBA00022741"/>
    </source>
</evidence>
<feature type="region of interest" description="Disordered" evidence="14">
    <location>
        <begin position="30"/>
        <end position="54"/>
    </location>
</feature>
<evidence type="ECO:0000259" key="16">
    <source>
        <dbReference type="PROSITE" id="PS50109"/>
    </source>
</evidence>
<evidence type="ECO:0000256" key="10">
    <source>
        <dbReference type="ARBA" id="ARBA00022840"/>
    </source>
</evidence>
<keyword evidence="9" id="KW-0418">Kinase</keyword>
<dbReference type="PROSITE" id="PS50109">
    <property type="entry name" value="HIS_KIN"/>
    <property type="match status" value="1"/>
</dbReference>
<dbReference type="GO" id="GO:0005524">
    <property type="term" value="F:ATP binding"/>
    <property type="evidence" value="ECO:0007669"/>
    <property type="project" value="UniProtKB-KW"/>
</dbReference>
<evidence type="ECO:0000256" key="6">
    <source>
        <dbReference type="ARBA" id="ARBA00022679"/>
    </source>
</evidence>
<dbReference type="Pfam" id="PF05231">
    <property type="entry name" value="MASE1"/>
    <property type="match status" value="1"/>
</dbReference>
<dbReference type="InterPro" id="IPR005467">
    <property type="entry name" value="His_kinase_dom"/>
</dbReference>
<dbReference type="EC" id="2.7.13.3" evidence="3"/>
<feature type="transmembrane region" description="Helical" evidence="15">
    <location>
        <begin position="238"/>
        <end position="257"/>
    </location>
</feature>
<dbReference type="Pfam" id="PF02518">
    <property type="entry name" value="HATPase_c"/>
    <property type="match status" value="1"/>
</dbReference>
<protein>
    <recommendedName>
        <fullName evidence="3">histidine kinase</fullName>
        <ecNumber evidence="3">2.7.13.3</ecNumber>
    </recommendedName>
</protein>
<dbReference type="PANTHER" id="PTHR24421:SF10">
    <property type="entry name" value="NITRATE_NITRITE SENSOR PROTEIN NARQ"/>
    <property type="match status" value="1"/>
</dbReference>
<dbReference type="GO" id="GO:0000155">
    <property type="term" value="F:phosphorelay sensor kinase activity"/>
    <property type="evidence" value="ECO:0007669"/>
    <property type="project" value="InterPro"/>
</dbReference>
<evidence type="ECO:0000256" key="13">
    <source>
        <dbReference type="ARBA" id="ARBA00023136"/>
    </source>
</evidence>
<feature type="transmembrane region" description="Helical" evidence="15">
    <location>
        <begin position="321"/>
        <end position="341"/>
    </location>
</feature>
<dbReference type="GO" id="GO:0005886">
    <property type="term" value="C:plasma membrane"/>
    <property type="evidence" value="ECO:0007669"/>
    <property type="project" value="UniProtKB-SubCell"/>
</dbReference>
<evidence type="ECO:0000256" key="7">
    <source>
        <dbReference type="ARBA" id="ARBA00022692"/>
    </source>
</evidence>
<gene>
    <name evidence="17" type="ORF">CEE60_07830</name>
</gene>
<dbReference type="InterPro" id="IPR011712">
    <property type="entry name" value="Sig_transdc_His_kin_sub3_dim/P"/>
</dbReference>
<evidence type="ECO:0000256" key="12">
    <source>
        <dbReference type="ARBA" id="ARBA00023012"/>
    </source>
</evidence>
<comment type="subcellular location">
    <subcellularLocation>
        <location evidence="2">Cell membrane</location>
        <topology evidence="2">Multi-pass membrane protein</topology>
    </subcellularLocation>
</comment>
<sequence>MRQCPAGHRTDAHSRLPEVPVPAIASVKPSVSVHRDPGSPPEATASPSASTPASRHPRAVLTHVLPLAVGCLLGQLLPSVAQMPGFRLHVLWIPGPLLLGWLLFTPRAAWRTCVLSACAGTVLAFALVPFVVLPRLLASACEFASVIAVAWLLLRWRGARSPLEGYRDIGLFVLLGCVLLPIACAWWQALLFAGGPTGMAPGALLTLVLCSSVSYLLIVPTVVNLARIVQRPERRHGWQWQPVIIAITLLGGLGIVWGVPWADGVITPLLVLAPIPLLVWALIVFGVAGASIGMLIVALLGMQLSMEGVGPFAFWTPDRNLITAQVWTLCTGCALLFLGALSEQKLSNHLNLQQAYRRLGELTGRMLVVQEEERTRIARDLHDDVNQSLAAISICLSALRNQIPDAERHSVVELQEQLLIVSNDIRSISHELHPSILRFTGLASALDAFCIKRNARGALRVRCRIENPPRLSDDHELSLFRIVQEAINNVDKHARAANAHIVVGVRGGQMLLQVDDDGIGMGGRTAMSPSPGLGMISMEERARLLGGSLKVSPSPLGGTRIEVRFPLAEPAQDITDARVAARQ</sequence>
<name>A0A246HPJ2_STEMA</name>
<keyword evidence="12" id="KW-0902">Two-component regulatory system</keyword>
<keyword evidence="4" id="KW-1003">Cell membrane</keyword>
<dbReference type="InterPro" id="IPR050482">
    <property type="entry name" value="Sensor_HK_TwoCompSys"/>
</dbReference>
<dbReference type="GO" id="GO:0046983">
    <property type="term" value="F:protein dimerization activity"/>
    <property type="evidence" value="ECO:0007669"/>
    <property type="project" value="InterPro"/>
</dbReference>
<feature type="compositionally biased region" description="Low complexity" evidence="14">
    <location>
        <begin position="41"/>
        <end position="54"/>
    </location>
</feature>
<evidence type="ECO:0000256" key="15">
    <source>
        <dbReference type="SAM" id="Phobius"/>
    </source>
</evidence>